<feature type="compositionally biased region" description="Polar residues" evidence="1">
    <location>
        <begin position="198"/>
        <end position="207"/>
    </location>
</feature>
<organism evidence="2 3">
    <name type="scientific">Burkholderia semiarida</name>
    <dbReference type="NCBI Taxonomy" id="2843303"/>
    <lineage>
        <taxon>Bacteria</taxon>
        <taxon>Pseudomonadati</taxon>
        <taxon>Pseudomonadota</taxon>
        <taxon>Betaproteobacteria</taxon>
        <taxon>Burkholderiales</taxon>
        <taxon>Burkholderiaceae</taxon>
        <taxon>Burkholderia</taxon>
        <taxon>Burkholderia cepacia complex</taxon>
    </lineage>
</organism>
<evidence type="ECO:0000313" key="3">
    <source>
        <dbReference type="Proteomes" id="UP001609186"/>
    </source>
</evidence>
<accession>A0ABW7LB13</accession>
<feature type="region of interest" description="Disordered" evidence="1">
    <location>
        <begin position="198"/>
        <end position="220"/>
    </location>
</feature>
<proteinExistence type="predicted"/>
<dbReference type="RefSeq" id="WP_395131074.1">
    <property type="nucleotide sequence ID" value="NZ_JBIMPM010000051.1"/>
</dbReference>
<reference evidence="2 3" key="1">
    <citation type="submission" date="2024-10" db="EMBL/GenBank/DDBJ databases">
        <title>Burkholderia semiarida in Mexico.</title>
        <authorList>
            <person name="Estrada P."/>
        </authorList>
    </citation>
    <scope>NUCLEOTIDE SEQUENCE [LARGE SCALE GENOMIC DNA]</scope>
    <source>
        <strain evidence="2 3">CLM7-1</strain>
    </source>
</reference>
<protein>
    <submittedName>
        <fullName evidence="2">Uncharacterized protein</fullName>
    </submittedName>
</protein>
<gene>
    <name evidence="2" type="ORF">ACGTRS_28975</name>
</gene>
<dbReference type="Proteomes" id="UP001609186">
    <property type="component" value="Unassembled WGS sequence"/>
</dbReference>
<keyword evidence="3" id="KW-1185">Reference proteome</keyword>
<comment type="caution">
    <text evidence="2">The sequence shown here is derived from an EMBL/GenBank/DDBJ whole genome shotgun (WGS) entry which is preliminary data.</text>
</comment>
<evidence type="ECO:0000313" key="2">
    <source>
        <dbReference type="EMBL" id="MFH5255271.1"/>
    </source>
</evidence>
<name>A0ABW7LB13_9BURK</name>
<dbReference type="EMBL" id="JBIMPM010000051">
    <property type="protein sequence ID" value="MFH5255271.1"/>
    <property type="molecule type" value="Genomic_DNA"/>
</dbReference>
<sequence length="220" mass="24817">MFVPERGNAPSGVDHAPLLNEIEAGIDCLVDPYRSDARYRRAPSARNDLHGFVPICDSRSVRCAFGRYDAHSRKKLRFRANASFVPDKEMRARDEIELFDIGVTIRVDPDVAHLRQGESRFHRLCIFVLEGGCAVFCTFRRIRKAGYGRAHVSAIGRVRIWFSASGKSQRVAGVDVPMTHRQADADYGKRREAARSVLTRTDGNRWQNAARPRMETADTA</sequence>
<evidence type="ECO:0000256" key="1">
    <source>
        <dbReference type="SAM" id="MobiDB-lite"/>
    </source>
</evidence>